<feature type="compositionally biased region" description="Polar residues" evidence="1">
    <location>
        <begin position="286"/>
        <end position="296"/>
    </location>
</feature>
<gene>
    <name evidence="2" type="ORF">BXZ70DRAFT_107823</name>
</gene>
<feature type="compositionally biased region" description="Low complexity" evidence="1">
    <location>
        <begin position="409"/>
        <end position="433"/>
    </location>
</feature>
<feature type="compositionally biased region" description="Pro residues" evidence="1">
    <location>
        <begin position="178"/>
        <end position="199"/>
    </location>
</feature>
<evidence type="ECO:0000256" key="1">
    <source>
        <dbReference type="SAM" id="MobiDB-lite"/>
    </source>
</evidence>
<feature type="compositionally biased region" description="Pro residues" evidence="1">
    <location>
        <begin position="341"/>
        <end position="353"/>
    </location>
</feature>
<feature type="region of interest" description="Disordered" evidence="1">
    <location>
        <begin position="136"/>
        <end position="498"/>
    </location>
</feature>
<feature type="compositionally biased region" description="Basic and acidic residues" evidence="1">
    <location>
        <begin position="748"/>
        <end position="758"/>
    </location>
</feature>
<evidence type="ECO:0000313" key="3">
    <source>
        <dbReference type="Proteomes" id="UP000813824"/>
    </source>
</evidence>
<protein>
    <submittedName>
        <fullName evidence="2">Uncharacterized protein</fullName>
    </submittedName>
</protein>
<feature type="compositionally biased region" description="Pro residues" evidence="1">
    <location>
        <begin position="485"/>
        <end position="495"/>
    </location>
</feature>
<dbReference type="OrthoDB" id="10681213at2759"/>
<sequence length="981" mass="108970">MVCVQLIVPSKLSSKQSRKARKRLFKRAFEEKILEKKKEEIQSRRKVQFARYSDGELWIIEGGLQRRARPDELPEEGDEITYKEDNVATEVATPVDPTNASALPRQNIPAAATTAPAVLSKPVDFDSLTSRLQNLAFEEGDQQQGSDDGIEEEERHRDEEGSQMETEKPRVVQTQPLASPPPRPPRSPLRPRSLSPPPTSTHHQLQPQTLPPAATPFASSTRVLRPFPPIQPLTSQGVPNIKDRPSTPPAPESDLFHPPPTFPTQPKPQPFPPQPFSSSSRESSEGWMQNVSSAFSPQLPPIVINPPQAEAQQAAIPVTQHGFGTPPSNVQLFSQLASSQPSPPSPPFQPPTPTLNAPSRSFTQNHSFSTPPPNISSFSQLASVSRHSTFQSSQPPSPSPSVPLPRWQPTASAFATQSFSASSSNAPSFSQPTPWQQSSLPPAFNPPTPQSFVQQHQQHGPPASSAPFGTPLPQGTWNTQTTAPTPVPPPPPPALLPQQQHRTWPVVQYTPFRELLRSLLKVRIHQKLPKKLLANDPQPHHNLTHLDHYRRHYHHRTRDVVPSKSRHHYTTLAISGRKRLRALLRSARRVTRSTAQGYLISAHGRLLARMRWEKSWKETVQETMKEGLWRRTGKRPYQGAVVQRTKFFCAIAMVGSIQQSCTAAQPSVQPIQTITSTDWYVTRPANSVIFAPLYPTLLAVEPQPVSNSSYPSPVSLDEAALETLADRLSERLLAKLDEQRLAALGEQPGRDLSKVDRKGKGRATVEDLEEEESTNNTPPCYRTPLSRPAAPIQPSMAPSSSTSSFSDTPSPSWSDRRLPSISSRTDISSTELLALKVPRRTVHWAPPHWLSQLSSRRTVYGGGIPIKRTPKRYTKEEDEEIIAKFRRPMPPPIKLPRDVAPDTSSTYTPSEYSSDSTSQYSESSTESEYIPPPPPRRVPGHFPLRRPLRTQRTRSSLCEDLFPTVGILGLGTLVAFSLSHR</sequence>
<dbReference type="Proteomes" id="UP000813824">
    <property type="component" value="Unassembled WGS sequence"/>
</dbReference>
<reference evidence="2" key="1">
    <citation type="journal article" date="2021" name="New Phytol.">
        <title>Evolutionary innovations through gain and loss of genes in the ectomycorrhizal Boletales.</title>
        <authorList>
            <person name="Wu G."/>
            <person name="Miyauchi S."/>
            <person name="Morin E."/>
            <person name="Kuo A."/>
            <person name="Drula E."/>
            <person name="Varga T."/>
            <person name="Kohler A."/>
            <person name="Feng B."/>
            <person name="Cao Y."/>
            <person name="Lipzen A."/>
            <person name="Daum C."/>
            <person name="Hundley H."/>
            <person name="Pangilinan J."/>
            <person name="Johnson J."/>
            <person name="Barry K."/>
            <person name="LaButti K."/>
            <person name="Ng V."/>
            <person name="Ahrendt S."/>
            <person name="Min B."/>
            <person name="Choi I.G."/>
            <person name="Park H."/>
            <person name="Plett J.M."/>
            <person name="Magnuson J."/>
            <person name="Spatafora J.W."/>
            <person name="Nagy L.G."/>
            <person name="Henrissat B."/>
            <person name="Grigoriev I.V."/>
            <person name="Yang Z.L."/>
            <person name="Xu J."/>
            <person name="Martin F.M."/>
        </authorList>
    </citation>
    <scope>NUCLEOTIDE SEQUENCE</scope>
    <source>
        <strain evidence="2">KKN 215</strain>
    </source>
</reference>
<feature type="region of interest" description="Disordered" evidence="1">
    <location>
        <begin position="747"/>
        <end position="821"/>
    </location>
</feature>
<feature type="compositionally biased region" description="Basic and acidic residues" evidence="1">
    <location>
        <begin position="153"/>
        <end position="170"/>
    </location>
</feature>
<dbReference type="AlphaFoldDB" id="A0A8K0XQC9"/>
<accession>A0A8K0XQC9</accession>
<feature type="compositionally biased region" description="Low complexity" evidence="1">
    <location>
        <begin position="794"/>
        <end position="813"/>
    </location>
</feature>
<evidence type="ECO:0000313" key="2">
    <source>
        <dbReference type="EMBL" id="KAH8101089.1"/>
    </source>
</evidence>
<comment type="caution">
    <text evidence="2">The sequence shown here is derived from an EMBL/GenBank/DDBJ whole genome shotgun (WGS) entry which is preliminary data.</text>
</comment>
<feature type="compositionally biased region" description="Pro residues" evidence="1">
    <location>
        <begin position="246"/>
        <end position="275"/>
    </location>
</feature>
<feature type="compositionally biased region" description="Polar residues" evidence="1">
    <location>
        <begin position="359"/>
        <end position="390"/>
    </location>
</feature>
<feature type="region of interest" description="Disordered" evidence="1">
    <location>
        <begin position="86"/>
        <end position="108"/>
    </location>
</feature>
<feature type="compositionally biased region" description="Low complexity" evidence="1">
    <location>
        <begin position="901"/>
        <end position="929"/>
    </location>
</feature>
<feature type="compositionally biased region" description="Low complexity" evidence="1">
    <location>
        <begin position="331"/>
        <end position="340"/>
    </location>
</feature>
<organism evidence="2 3">
    <name type="scientific">Cristinia sonorae</name>
    <dbReference type="NCBI Taxonomy" id="1940300"/>
    <lineage>
        <taxon>Eukaryota</taxon>
        <taxon>Fungi</taxon>
        <taxon>Dikarya</taxon>
        <taxon>Basidiomycota</taxon>
        <taxon>Agaricomycotina</taxon>
        <taxon>Agaricomycetes</taxon>
        <taxon>Agaricomycetidae</taxon>
        <taxon>Agaricales</taxon>
        <taxon>Pleurotineae</taxon>
        <taxon>Stephanosporaceae</taxon>
        <taxon>Cristinia</taxon>
    </lineage>
</organism>
<feature type="compositionally biased region" description="Low complexity" evidence="1">
    <location>
        <begin position="306"/>
        <end position="317"/>
    </location>
</feature>
<keyword evidence="3" id="KW-1185">Reference proteome</keyword>
<feature type="region of interest" description="Disordered" evidence="1">
    <location>
        <begin position="888"/>
        <end position="943"/>
    </location>
</feature>
<name>A0A8K0XQC9_9AGAR</name>
<proteinExistence type="predicted"/>
<dbReference type="EMBL" id="JAEVFJ010000013">
    <property type="protein sequence ID" value="KAH8101089.1"/>
    <property type="molecule type" value="Genomic_DNA"/>
</dbReference>